<reference evidence="1" key="1">
    <citation type="journal article" date="2014" name="Front. Microbiol.">
        <title>High frequency of phylogenetically diverse reductive dehalogenase-homologous genes in deep subseafloor sedimentary metagenomes.</title>
        <authorList>
            <person name="Kawai M."/>
            <person name="Futagami T."/>
            <person name="Toyoda A."/>
            <person name="Takaki Y."/>
            <person name="Nishi S."/>
            <person name="Hori S."/>
            <person name="Arai W."/>
            <person name="Tsubouchi T."/>
            <person name="Morono Y."/>
            <person name="Uchiyama I."/>
            <person name="Ito T."/>
            <person name="Fujiyama A."/>
            <person name="Inagaki F."/>
            <person name="Takami H."/>
        </authorList>
    </citation>
    <scope>NUCLEOTIDE SEQUENCE</scope>
    <source>
        <strain evidence="1">Expedition CK06-06</strain>
    </source>
</reference>
<dbReference type="AlphaFoldDB" id="X1D5Z8"/>
<comment type="caution">
    <text evidence="1">The sequence shown here is derived from an EMBL/GenBank/DDBJ whole genome shotgun (WGS) entry which is preliminary data.</text>
</comment>
<organism evidence="1">
    <name type="scientific">marine sediment metagenome</name>
    <dbReference type="NCBI Taxonomy" id="412755"/>
    <lineage>
        <taxon>unclassified sequences</taxon>
        <taxon>metagenomes</taxon>
        <taxon>ecological metagenomes</taxon>
    </lineage>
</organism>
<sequence>QCKYWVNVFTNSVENELGEFIDNSTKQNGVDVHWII</sequence>
<feature type="non-terminal residue" evidence="1">
    <location>
        <position position="1"/>
    </location>
</feature>
<name>X1D5Z8_9ZZZZ</name>
<proteinExistence type="predicted"/>
<evidence type="ECO:0000313" key="1">
    <source>
        <dbReference type="EMBL" id="GAH03710.1"/>
    </source>
</evidence>
<accession>X1D5Z8</accession>
<gene>
    <name evidence="1" type="ORF">S01H4_44070</name>
</gene>
<protein>
    <submittedName>
        <fullName evidence="1">Uncharacterized protein</fullName>
    </submittedName>
</protein>
<dbReference type="EMBL" id="BART01024389">
    <property type="protein sequence ID" value="GAH03710.1"/>
    <property type="molecule type" value="Genomic_DNA"/>
</dbReference>